<feature type="domain" description="SWIM-type" evidence="6">
    <location>
        <begin position="455"/>
        <end position="487"/>
    </location>
</feature>
<dbReference type="PANTHER" id="PTHR31973:SF199">
    <property type="entry name" value="SWIM-TYPE DOMAIN-CONTAINING PROTEIN"/>
    <property type="match status" value="1"/>
</dbReference>
<dbReference type="RefSeq" id="XP_021813731.1">
    <property type="nucleotide sequence ID" value="XM_021958039.1"/>
</dbReference>
<dbReference type="PANTHER" id="PTHR31973">
    <property type="entry name" value="POLYPROTEIN, PUTATIVE-RELATED"/>
    <property type="match status" value="1"/>
</dbReference>
<dbReference type="Pfam" id="PF04434">
    <property type="entry name" value="SWIM"/>
    <property type="match status" value="1"/>
</dbReference>
<name>A0A6P5SJK9_PRUAV</name>
<keyword evidence="2 4" id="KW-0863">Zinc-finger</keyword>
<dbReference type="Pfam" id="PF10551">
    <property type="entry name" value="MULE"/>
    <property type="match status" value="1"/>
</dbReference>
<evidence type="ECO:0000256" key="1">
    <source>
        <dbReference type="ARBA" id="ARBA00022723"/>
    </source>
</evidence>
<keyword evidence="1" id="KW-0479">Metal-binding</keyword>
<accession>A0A6P5SJK9</accession>
<sequence length="519" mass="59110">MTLTGLGWCVEVEERLKKGFRKKKCRKEKKCVQSAEDDGGEENGENSGEKGKEKRDVKCDWLLYASYVGKGPTTRIKTYQPKHSCGRMQKTKFATSSWLAQRFDEDLRDNHNMSVTDFMKIVRKNYGIDITANQFYKAKSIARERIHGSIEEQYAKLWDYCEELKTNNPGSTVLIKTDLRGDNPVFKRIYICLGALKKGFIAGCRPVVGFNGCHVKGTHPGQILSAVGIDANNGMYPIAFAVVEVENTETWTWFMDIFFADVGCENGNGWVFMSDKQKGLGQAIRDLMPTAEHMHCVRHLHNNFKIAGHSGLALKQRLWAAARSTTIPTFEAEMEKMLSQSDAAYRWLQERPANHWSRSHFSTHSKCDMLLNNLCESFNSAIIEARDKPILTLLERIRSYLMLRMARLRETVWTHDVGPRIFGIVEKLTTESAQCIASYAGGGKYQVNNIHGGMYVVDLERHTCTCRKWDLCGIPCSHSMAAIARTEKSPYDFLHSLYKRGAYDRAYESYISPMPSQEY</sequence>
<feature type="region of interest" description="Disordered" evidence="5">
    <location>
        <begin position="26"/>
        <end position="52"/>
    </location>
</feature>
<dbReference type="GO" id="GO:0008270">
    <property type="term" value="F:zinc ion binding"/>
    <property type="evidence" value="ECO:0007669"/>
    <property type="project" value="UniProtKB-KW"/>
</dbReference>
<protein>
    <submittedName>
        <fullName evidence="8">Uncharacterized protein LOC110756594</fullName>
    </submittedName>
</protein>
<dbReference type="PROSITE" id="PS50966">
    <property type="entry name" value="ZF_SWIM"/>
    <property type="match status" value="1"/>
</dbReference>
<dbReference type="SMART" id="SM00575">
    <property type="entry name" value="ZnF_PMZ"/>
    <property type="match status" value="1"/>
</dbReference>
<keyword evidence="7" id="KW-1185">Reference proteome</keyword>
<reference evidence="8" key="1">
    <citation type="submission" date="2025-08" db="UniProtKB">
        <authorList>
            <consortium name="RefSeq"/>
        </authorList>
    </citation>
    <scope>IDENTIFICATION</scope>
</reference>
<gene>
    <name evidence="8" type="primary">LOC110756594</name>
</gene>
<evidence type="ECO:0000313" key="7">
    <source>
        <dbReference type="Proteomes" id="UP000515124"/>
    </source>
</evidence>
<evidence type="ECO:0000256" key="2">
    <source>
        <dbReference type="ARBA" id="ARBA00022771"/>
    </source>
</evidence>
<proteinExistence type="predicted"/>
<dbReference type="InterPro" id="IPR018289">
    <property type="entry name" value="MULE_transposase_dom"/>
</dbReference>
<dbReference type="KEGG" id="pavi:110756594"/>
<evidence type="ECO:0000256" key="3">
    <source>
        <dbReference type="ARBA" id="ARBA00022833"/>
    </source>
</evidence>
<dbReference type="InterPro" id="IPR007527">
    <property type="entry name" value="Znf_SWIM"/>
</dbReference>
<dbReference type="AlphaFoldDB" id="A0A6P5SJK9"/>
<evidence type="ECO:0000256" key="4">
    <source>
        <dbReference type="PROSITE-ProRule" id="PRU00325"/>
    </source>
</evidence>
<evidence type="ECO:0000313" key="8">
    <source>
        <dbReference type="RefSeq" id="XP_021813731.1"/>
    </source>
</evidence>
<dbReference type="GeneID" id="110756594"/>
<evidence type="ECO:0000259" key="6">
    <source>
        <dbReference type="PROSITE" id="PS50966"/>
    </source>
</evidence>
<dbReference type="InterPro" id="IPR006564">
    <property type="entry name" value="Znf_PMZ"/>
</dbReference>
<feature type="compositionally biased region" description="Acidic residues" evidence="5">
    <location>
        <begin position="35"/>
        <end position="44"/>
    </location>
</feature>
<dbReference type="Proteomes" id="UP000515124">
    <property type="component" value="Unplaced"/>
</dbReference>
<keyword evidence="3" id="KW-0862">Zinc</keyword>
<evidence type="ECO:0000256" key="5">
    <source>
        <dbReference type="SAM" id="MobiDB-lite"/>
    </source>
</evidence>
<organism evidence="7 8">
    <name type="scientific">Prunus avium</name>
    <name type="common">Cherry</name>
    <name type="synonym">Cerasus avium</name>
    <dbReference type="NCBI Taxonomy" id="42229"/>
    <lineage>
        <taxon>Eukaryota</taxon>
        <taxon>Viridiplantae</taxon>
        <taxon>Streptophyta</taxon>
        <taxon>Embryophyta</taxon>
        <taxon>Tracheophyta</taxon>
        <taxon>Spermatophyta</taxon>
        <taxon>Magnoliopsida</taxon>
        <taxon>eudicotyledons</taxon>
        <taxon>Gunneridae</taxon>
        <taxon>Pentapetalae</taxon>
        <taxon>rosids</taxon>
        <taxon>fabids</taxon>
        <taxon>Rosales</taxon>
        <taxon>Rosaceae</taxon>
        <taxon>Amygdaloideae</taxon>
        <taxon>Amygdaleae</taxon>
        <taxon>Prunus</taxon>
    </lineage>
</organism>